<accession>A0ABP4PW82</accession>
<dbReference type="RefSeq" id="WP_344238147.1">
    <property type="nucleotide sequence ID" value="NZ_BAAAPH010000021.1"/>
</dbReference>
<dbReference type="Gene3D" id="3.30.460.40">
    <property type="match status" value="1"/>
</dbReference>
<dbReference type="EMBL" id="BAAAPH010000021">
    <property type="protein sequence ID" value="GAA1592895.1"/>
    <property type="molecule type" value="Genomic_DNA"/>
</dbReference>
<protein>
    <submittedName>
        <fullName evidence="1">Uncharacterized protein</fullName>
    </submittedName>
</protein>
<evidence type="ECO:0000313" key="2">
    <source>
        <dbReference type="Proteomes" id="UP001501705"/>
    </source>
</evidence>
<sequence>MSTLEEPVMCFGVGGERWTFGRWIVGGTKVELAHIDAPAVDGLMLETRSPLVWGEREVLSCGGQSVPTVPVEVQLATMVAREQQDRLAATLRAIAPAGLDLSLLRRAISDKRVEVPDLTVPEALDRLLTGR</sequence>
<gene>
    <name evidence="1" type="ORF">GCM10009804_56700</name>
</gene>
<reference evidence="2" key="1">
    <citation type="journal article" date="2019" name="Int. J. Syst. Evol. Microbiol.">
        <title>The Global Catalogue of Microorganisms (GCM) 10K type strain sequencing project: providing services to taxonomists for standard genome sequencing and annotation.</title>
        <authorList>
            <consortium name="The Broad Institute Genomics Platform"/>
            <consortium name="The Broad Institute Genome Sequencing Center for Infectious Disease"/>
            <person name="Wu L."/>
            <person name="Ma J."/>
        </authorList>
    </citation>
    <scope>NUCLEOTIDE SEQUENCE [LARGE SCALE GENOMIC DNA]</scope>
    <source>
        <strain evidence="2">JCM 15572</strain>
    </source>
</reference>
<name>A0ABP4PW82_9ACTN</name>
<comment type="caution">
    <text evidence="1">The sequence shown here is derived from an EMBL/GenBank/DDBJ whole genome shotgun (WGS) entry which is preliminary data.</text>
</comment>
<keyword evidence="2" id="KW-1185">Reference proteome</keyword>
<organism evidence="1 2">
    <name type="scientific">Kribbella hippodromi</name>
    <dbReference type="NCBI Taxonomy" id="434347"/>
    <lineage>
        <taxon>Bacteria</taxon>
        <taxon>Bacillati</taxon>
        <taxon>Actinomycetota</taxon>
        <taxon>Actinomycetes</taxon>
        <taxon>Propionibacteriales</taxon>
        <taxon>Kribbellaceae</taxon>
        <taxon>Kribbella</taxon>
    </lineage>
</organism>
<evidence type="ECO:0000313" key="1">
    <source>
        <dbReference type="EMBL" id="GAA1592895.1"/>
    </source>
</evidence>
<dbReference type="Proteomes" id="UP001501705">
    <property type="component" value="Unassembled WGS sequence"/>
</dbReference>
<proteinExistence type="predicted"/>